<evidence type="ECO:0000313" key="3">
    <source>
        <dbReference type="Proteomes" id="UP000268313"/>
    </source>
</evidence>
<sequence length="652" mass="68430">MIREILSGLLWQGRMALRSGDVRVFAAHGYVDEGYRPSRVPFLSVVGPLGLFPEPERENGRTGVATVRVPGHLIGRPRAPADSVPPNGSLKLRLDGRATVTLTGLPGGSFASAGTGPALAAAIHARLEDALTGGLFQEPTGAPLTDPLLLEALAAVTARWDVEGGRLAISSDPGIASMEFRSSVEVLPVAGSIAGPLGLEPPERAQEGRVFLSKLRAPRAMAIDVQVDLWAGSQVDLASIMDTVALSIPTRGQMVLRPSLLAEDVPNGATTLRLLPQGEPTTLLSLVHLEASDQNLERARGGRVDLTPGASFLPASEGLRLSGTGTASVLVHPTPSVPDPFHAENPAPEGLALSLGLRVASGAVAGQAVPVAVLLAQAQPVLRLVVRYEQVGTRLMGEVVATATLAQGAGTQVAETRWRLPVERLEAGVVLHARLEAGEGVVWLSADGTPQPLQDVEATPAPPVAAPGVTVAGSDMVLTLGAQTGTPLDFTVDHLHLVAEPVGPLDPALRRSVTAASRLKPGDVVVLGASEDGYRVGKQRFQALVLGLDGDGVTLSKPVEGVWARGRTLVFQEECFFFQTQLRRRDDLLNHLYRCCVDYRVSALMDEPNARPTARLVDKPQVDLIARGASRGASGHPGTSVTEVDTARRGTI</sequence>
<dbReference type="AlphaFoldDB" id="A0A3A8JWM6"/>
<gene>
    <name evidence="2" type="ORF">D7X32_24455</name>
</gene>
<dbReference type="EMBL" id="RAWE01000099">
    <property type="protein sequence ID" value="RKH00120.1"/>
    <property type="molecule type" value="Genomic_DNA"/>
</dbReference>
<dbReference type="OrthoDB" id="5523144at2"/>
<organism evidence="2 3">
    <name type="scientific">Corallococcus carmarthensis</name>
    <dbReference type="NCBI Taxonomy" id="2316728"/>
    <lineage>
        <taxon>Bacteria</taxon>
        <taxon>Pseudomonadati</taxon>
        <taxon>Myxococcota</taxon>
        <taxon>Myxococcia</taxon>
        <taxon>Myxococcales</taxon>
        <taxon>Cystobacterineae</taxon>
        <taxon>Myxococcaceae</taxon>
        <taxon>Corallococcus</taxon>
    </lineage>
</organism>
<evidence type="ECO:0000256" key="1">
    <source>
        <dbReference type="SAM" id="MobiDB-lite"/>
    </source>
</evidence>
<feature type="region of interest" description="Disordered" evidence="1">
    <location>
        <begin position="628"/>
        <end position="652"/>
    </location>
</feature>
<accession>A0A3A8JWM6</accession>
<proteinExistence type="predicted"/>
<reference evidence="3" key="1">
    <citation type="submission" date="2018-09" db="EMBL/GenBank/DDBJ databases">
        <authorList>
            <person name="Livingstone P.G."/>
            <person name="Whitworth D.E."/>
        </authorList>
    </citation>
    <scope>NUCLEOTIDE SEQUENCE [LARGE SCALE GENOMIC DNA]</scope>
    <source>
        <strain evidence="3">CA043D</strain>
    </source>
</reference>
<comment type="caution">
    <text evidence="2">The sequence shown here is derived from an EMBL/GenBank/DDBJ whole genome shotgun (WGS) entry which is preliminary data.</text>
</comment>
<keyword evidence="3" id="KW-1185">Reference proteome</keyword>
<evidence type="ECO:0000313" key="2">
    <source>
        <dbReference type="EMBL" id="RKH00120.1"/>
    </source>
</evidence>
<protein>
    <submittedName>
        <fullName evidence="2">Uncharacterized protein</fullName>
    </submittedName>
</protein>
<dbReference type="RefSeq" id="WP_120604986.1">
    <property type="nucleotide sequence ID" value="NZ_JABFJX010000094.1"/>
</dbReference>
<name>A0A3A8JWM6_9BACT</name>
<dbReference type="Proteomes" id="UP000268313">
    <property type="component" value="Unassembled WGS sequence"/>
</dbReference>